<organism evidence="2">
    <name type="scientific">Streptomyces albus</name>
    <dbReference type="NCBI Taxonomy" id="1888"/>
    <lineage>
        <taxon>Bacteria</taxon>
        <taxon>Bacillati</taxon>
        <taxon>Actinomycetota</taxon>
        <taxon>Actinomycetes</taxon>
        <taxon>Kitasatosporales</taxon>
        <taxon>Streptomycetaceae</taxon>
        <taxon>Streptomyces</taxon>
    </lineage>
</organism>
<evidence type="ECO:0000256" key="1">
    <source>
        <dbReference type="SAM" id="MobiDB-lite"/>
    </source>
</evidence>
<proteinExistence type="predicted"/>
<reference evidence="2" key="1">
    <citation type="journal article" date="2013" name="J. Am. Chem. Soc.">
        <title>Characterization of streptonigrin biosynthesis reveals a cryptic carboxyl methylation and an unusual oxidative cleavage of a N-C bond.</title>
        <authorList>
            <person name="Xu F."/>
            <person name="Kong D."/>
            <person name="He X."/>
            <person name="Zhang Z."/>
            <person name="Han M."/>
            <person name="Xie X."/>
            <person name="Wang P."/>
            <person name="Cheng H."/>
            <person name="Tao M."/>
            <person name="Zhang L."/>
            <person name="Deng Z."/>
            <person name="Lin S."/>
        </authorList>
    </citation>
    <scope>NUCLEOTIDE SEQUENCE</scope>
    <source>
        <strain evidence="2">CGMCC 4.1223</strain>
    </source>
</reference>
<keyword evidence="2" id="KW-0808">Transferase</keyword>
<dbReference type="GO" id="GO:0032259">
    <property type="term" value="P:methylation"/>
    <property type="evidence" value="ECO:0007669"/>
    <property type="project" value="UniProtKB-KW"/>
</dbReference>
<dbReference type="InterPro" id="IPR036388">
    <property type="entry name" value="WH-like_DNA-bd_sf"/>
</dbReference>
<feature type="compositionally biased region" description="Polar residues" evidence="1">
    <location>
        <begin position="1"/>
        <end position="10"/>
    </location>
</feature>
<protein>
    <submittedName>
        <fullName evidence="2">Methyltransferase MppJ</fullName>
    </submittedName>
</protein>
<dbReference type="AlphaFoldDB" id="L7PH67"/>
<gene>
    <name evidence="2" type="primary">stnQ1</name>
</gene>
<sequence>MTGPVSTSAPSRWPRTWRPNRLEPTSRGGQPGHAARRSPAAGRRRRRASEARPPPSGRQPAVRTERCERVSPLNTLPSEWQGQAPTPLNPDTAFNGYICANVLHGLERLGVFELLRDEKSLDMDRFCETNGLDSAVFRALVGAAESFGYLDVRGAQVRATSVGEDVARYLGFFTWGVGGYHDIFASAAPVARGERRFGVDLHRDEGMVALGSAQADTALMRHILDEEIAGIDFRTLVDLGAGVSERVSRLVKARPGTRGIGIDISRPATELARDTVAGYGLAGTVEPVCADVLDILFNGQEIDGGDAADVVMSFMFLHDLLAAPERREEVVPRLRKAFPRAHTFLLADTTIRPRNEEGDGRLPVFSSGFELAHALMGVPLHTREEYEELFERGGMKLRRSVPFGAPHTYLFVLEAS</sequence>
<dbReference type="InterPro" id="IPR029063">
    <property type="entry name" value="SAM-dependent_MTases_sf"/>
</dbReference>
<feature type="region of interest" description="Disordered" evidence="1">
    <location>
        <begin position="1"/>
        <end position="68"/>
    </location>
</feature>
<dbReference type="EMBL" id="JQ414024">
    <property type="protein sequence ID" value="AFW04573.1"/>
    <property type="molecule type" value="Genomic_DNA"/>
</dbReference>
<dbReference type="Gene3D" id="1.10.10.10">
    <property type="entry name" value="Winged helix-like DNA-binding domain superfamily/Winged helix DNA-binding domain"/>
    <property type="match status" value="1"/>
</dbReference>
<dbReference type="SUPFAM" id="SSF53335">
    <property type="entry name" value="S-adenosyl-L-methionine-dependent methyltransferases"/>
    <property type="match status" value="1"/>
</dbReference>
<dbReference type="GO" id="GO:0008168">
    <property type="term" value="F:methyltransferase activity"/>
    <property type="evidence" value="ECO:0007669"/>
    <property type="project" value="UniProtKB-KW"/>
</dbReference>
<dbReference type="CDD" id="cd02440">
    <property type="entry name" value="AdoMet_MTases"/>
    <property type="match status" value="1"/>
</dbReference>
<accession>L7PH67</accession>
<keyword evidence="2" id="KW-0489">Methyltransferase</keyword>
<dbReference type="Gene3D" id="3.40.50.150">
    <property type="entry name" value="Vaccinia Virus protein VP39"/>
    <property type="match status" value="1"/>
</dbReference>
<evidence type="ECO:0000313" key="2">
    <source>
        <dbReference type="EMBL" id="AFW04573.1"/>
    </source>
</evidence>
<name>L7PH67_9ACTN</name>